<feature type="compositionally biased region" description="Polar residues" evidence="9">
    <location>
        <begin position="140"/>
        <end position="152"/>
    </location>
</feature>
<organism evidence="12 13">
    <name type="scientific">Chironomus riparius</name>
    <dbReference type="NCBI Taxonomy" id="315576"/>
    <lineage>
        <taxon>Eukaryota</taxon>
        <taxon>Metazoa</taxon>
        <taxon>Ecdysozoa</taxon>
        <taxon>Arthropoda</taxon>
        <taxon>Hexapoda</taxon>
        <taxon>Insecta</taxon>
        <taxon>Pterygota</taxon>
        <taxon>Neoptera</taxon>
        <taxon>Endopterygota</taxon>
        <taxon>Diptera</taxon>
        <taxon>Nematocera</taxon>
        <taxon>Chironomoidea</taxon>
        <taxon>Chironomidae</taxon>
        <taxon>Chironominae</taxon>
        <taxon>Chironomus</taxon>
    </lineage>
</organism>
<dbReference type="Gene3D" id="3.40.50.300">
    <property type="entry name" value="P-loop containing nucleotide triphosphate hydrolases"/>
    <property type="match status" value="1"/>
</dbReference>
<dbReference type="Proteomes" id="UP001153620">
    <property type="component" value="Chromosome 1"/>
</dbReference>
<dbReference type="CDD" id="cd18007">
    <property type="entry name" value="DEXHc_ATRX-like"/>
    <property type="match status" value="1"/>
</dbReference>
<dbReference type="InterPro" id="IPR049730">
    <property type="entry name" value="SNF2/RAD54-like_C"/>
</dbReference>
<proteinExistence type="inferred from homology"/>
<dbReference type="GO" id="GO:0005634">
    <property type="term" value="C:nucleus"/>
    <property type="evidence" value="ECO:0007669"/>
    <property type="project" value="UniProtKB-SubCell"/>
</dbReference>
<gene>
    <name evidence="12" type="ORF">CHIRRI_LOCUS511</name>
</gene>
<feature type="region of interest" description="Disordered" evidence="9">
    <location>
        <begin position="1970"/>
        <end position="2001"/>
    </location>
</feature>
<feature type="region of interest" description="Disordered" evidence="9">
    <location>
        <begin position="1649"/>
        <end position="1672"/>
    </location>
</feature>
<accession>A0A9P0NBF6</accession>
<feature type="compositionally biased region" description="Basic and acidic residues" evidence="9">
    <location>
        <begin position="623"/>
        <end position="639"/>
    </location>
</feature>
<feature type="compositionally biased region" description="Basic and acidic residues" evidence="9">
    <location>
        <begin position="595"/>
        <end position="606"/>
    </location>
</feature>
<keyword evidence="7" id="KW-0238">DNA-binding</keyword>
<reference evidence="12" key="1">
    <citation type="submission" date="2022-01" db="EMBL/GenBank/DDBJ databases">
        <authorList>
            <person name="King R."/>
        </authorList>
    </citation>
    <scope>NUCLEOTIDE SEQUENCE</scope>
</reference>
<evidence type="ECO:0000256" key="5">
    <source>
        <dbReference type="ARBA" id="ARBA00022806"/>
    </source>
</evidence>
<dbReference type="Pfam" id="PF00271">
    <property type="entry name" value="Helicase_C"/>
    <property type="match status" value="1"/>
</dbReference>
<feature type="region of interest" description="Disordered" evidence="9">
    <location>
        <begin position="47"/>
        <end position="67"/>
    </location>
</feature>
<keyword evidence="8" id="KW-0539">Nucleus</keyword>
<dbReference type="InterPro" id="IPR001650">
    <property type="entry name" value="Helicase_C-like"/>
</dbReference>
<evidence type="ECO:0000256" key="8">
    <source>
        <dbReference type="ARBA" id="ARBA00023242"/>
    </source>
</evidence>
<dbReference type="SMART" id="SM00487">
    <property type="entry name" value="DEXDc"/>
    <property type="match status" value="1"/>
</dbReference>
<feature type="region of interest" description="Disordered" evidence="9">
    <location>
        <begin position="1215"/>
        <end position="1250"/>
    </location>
</feature>
<dbReference type="Pfam" id="PF00176">
    <property type="entry name" value="SNF2-rel_dom"/>
    <property type="match status" value="1"/>
</dbReference>
<dbReference type="GO" id="GO:0003677">
    <property type="term" value="F:DNA binding"/>
    <property type="evidence" value="ECO:0007669"/>
    <property type="project" value="UniProtKB-KW"/>
</dbReference>
<sequence>MEENLFKDVQVVSVAANEEAPDLVYIDDEEEEPRASGMTAIKIELREEDPKRSSTPFDIDNDNSMDIKMPSLNEQKISEEGTSSEATESYKTCIVESEFLKTPIELDDDCSIQEQEQFEIVENVEEKDTSTDSTNDSTRANKSNESNDHSYSQPPPKEPNSFCDDIVKNILQEANLSTSKNAIILLKEYTKFFENLTNEHQHSQLSLYLKQMMFSLDNNENEILTKPDEVPDETVQATEFVDKSKNENSSAENQVEIDKTSESLKSDELVASIEMEMSCSDISMRSEVIQVKQEVMEINTGNTVMENKEECKVNGTIDEEADKLKVYVNKAQEKTAEFCENNQKLLDSVFVTEEDVENGNSKFTTSLYNFISFNVALMMAIDNKSDEDKSLIDNEINKIRNNISKSRRTSNNIEVTADDVAGPSRKSSIDEKTLKSRKSSVSSLDKDLSDSDSDSSVNRLTNLKSLDQKRYETQKSQNAAVKSTQKAKKKTKENSDDSSVHSESSESESESPKKNDKSDDEGKSSEDEELKLKQRLEMKARNDLLASSDDDEDEESYVTSQTSDFSTDDDRIGSKALKKKKKHAKKLEFSDEEMSDKNEKSKELESSPKVNGDTPQMDISTTKSDESMFDVKENGEDKKSRKRHRKSSFEREIFNKSLLNDSDDESSGNESDKSDGQQATKKMKKGSQNSSKRNSIEGPKTSVVDLTQPINIRADRMAPTLEKYLEKISSNAEDLTTTEQPLNSMKVDSSPKKNDTQKSSKAPSPTLDDIDCISISSESDSEISSTISEGTTRRRKQLTEEELKEETKKAKRDENERVKKLEDKEKKMTQYLTQRLSQSDVIAADELVLDYSEEKNLAVVVHETLVGKLKDHQVDGIKFMYNNCYGSVDEVKENNGSGCILAHCMGLGKTLQLIALLHTVTRYPELHTKRILIICPKSTIHNWVEEFRKWLNGLDNKPVVIYLEDNLRIEKRIDKLREWFESKRPSVFLINYESFRILANWSGSHKRSKIALPEETTKKYKQQISKYLLNPGPHIAICDEGHIIKNQKGATNRAITKVTTRRRIILTGTPVQNALHEYYAMVEWIKPNILGTIHEFNNIYANPIKDGQNKDSTDHQIKKMKQKSYVLNKNLSRFVQRKDAQVLKEFLPMKYEYCISIPLTKVQERLYNSCLQANRDDHMGRNLLPIYTALRKIWTHPRVLQYAYERAKKGEHKFLSNQQQQQLQTQKETKKSQNVFNEEEGDEPDDIFDTSQGTTAVTNNWWNSMLTETDMNSLTSSHKMILLFEILRLCEMKKEKILIFSSFVAVLDIIEGFMKAIHNQDTNPNAKLYGLDKYKTTWELGKDYFRLDGSTPRNVRQEMINMYNNSPSPRLRCFLISAKAGGQGINLVAANRCIIIDTSWNPANDNQNIFRIFRLGQKKTCYVYRLVAASTMEERVYSRSVTKEAMSHRVVEKKQIDRHYVRTELEELFVPYELKPQEKTPNFPCDDILRYLIHALPKSAYNFHEHDSLLENKPDQELNEDEKNEAWNSYLAELQGNRHQLQNNNPNNQLMGAFGKSQMPADFMNLYNLMQSPTNFSNLAGLMPSTSLSGLDTLALGNMAVAATSSYNANNIPPASNSIFAPPVSGNSNNNQSLVPTMMLYNAAQTSGSSQINKNLPKKKVNDLGYNKKDTNKNNVSKRTVIMDPMVVPPNSSENLSILPDDQTPPKSIAGTSARTLPKATNDPKKVEKISLAGKTFNAVKGLADKLLGNQRSLIRPNVIMTKTGDINKNQSNAGIVAQKSLSPNVGKPSQGTVIQKPTNSTVQQRALNPQIPNNIQISEMRKIGSATPWLKPTNNKTTPLNKKQNLVTVSPAMKTLNRQLSKSPVTPKLVNVPKQVNSSGTQIINLGNKTSNDSISIIRLPPKTIPPVQPVNKLQTVTPNLNLSQQKILNSRPTQPTKQIMSPNVPKMLQHEKRVIDNQTNQTLKRIRIGDSMSMSQNSQQIGSQRLNTQQMEPQRSNAQVLTQRPNINQASLQRVTSQPLNSQGIQNLSRVQKPSQQSNKTTTQAQQSEVVEVD</sequence>
<keyword evidence="4" id="KW-0378">Hydrolase</keyword>
<evidence type="ECO:0000313" key="12">
    <source>
        <dbReference type="EMBL" id="CAH1707995.1"/>
    </source>
</evidence>
<feature type="compositionally biased region" description="Basic and acidic residues" evidence="9">
    <location>
        <begin position="1660"/>
        <end position="1672"/>
    </location>
</feature>
<keyword evidence="3" id="KW-0547">Nucleotide-binding</keyword>
<dbReference type="SMART" id="SM00490">
    <property type="entry name" value="HELICc"/>
    <property type="match status" value="1"/>
</dbReference>
<reference evidence="12" key="2">
    <citation type="submission" date="2022-10" db="EMBL/GenBank/DDBJ databases">
        <authorList>
            <consortium name="ENA_rothamsted_submissions"/>
            <consortium name="culmorum"/>
            <person name="King R."/>
        </authorList>
    </citation>
    <scope>NUCLEOTIDE SEQUENCE</scope>
</reference>
<feature type="compositionally biased region" description="Acidic residues" evidence="9">
    <location>
        <begin position="1237"/>
        <end position="1248"/>
    </location>
</feature>
<dbReference type="PANTHER" id="PTHR45797">
    <property type="entry name" value="RAD54-LIKE"/>
    <property type="match status" value="1"/>
</dbReference>
<dbReference type="EMBL" id="OU895877">
    <property type="protein sequence ID" value="CAH1707995.1"/>
    <property type="molecule type" value="Genomic_DNA"/>
</dbReference>
<feature type="compositionally biased region" description="Basic and acidic residues" evidence="9">
    <location>
        <begin position="492"/>
        <end position="542"/>
    </location>
</feature>
<evidence type="ECO:0000256" key="7">
    <source>
        <dbReference type="ARBA" id="ARBA00023125"/>
    </source>
</evidence>
<keyword evidence="5" id="KW-0347">Helicase</keyword>
<evidence type="ECO:0000259" key="10">
    <source>
        <dbReference type="SMART" id="SM00487"/>
    </source>
</evidence>
<dbReference type="SUPFAM" id="SSF52540">
    <property type="entry name" value="P-loop containing nucleoside triphosphate hydrolases"/>
    <property type="match status" value="2"/>
</dbReference>
<evidence type="ECO:0000259" key="11">
    <source>
        <dbReference type="SMART" id="SM00490"/>
    </source>
</evidence>
<keyword evidence="6" id="KW-0067">ATP-binding</keyword>
<dbReference type="InterPro" id="IPR000330">
    <property type="entry name" value="SNF2_N"/>
</dbReference>
<dbReference type="InterPro" id="IPR038718">
    <property type="entry name" value="SNF2-like_sf"/>
</dbReference>
<feature type="region of interest" description="Disordered" evidence="9">
    <location>
        <begin position="120"/>
        <end position="161"/>
    </location>
</feature>
<feature type="compositionally biased region" description="Basic and acidic residues" evidence="9">
    <location>
        <begin position="797"/>
        <end position="817"/>
    </location>
</feature>
<keyword evidence="13" id="KW-1185">Reference proteome</keyword>
<feature type="compositionally biased region" description="Low complexity" evidence="9">
    <location>
        <begin position="772"/>
        <end position="789"/>
    </location>
</feature>
<feature type="region of interest" description="Disordered" evidence="9">
    <location>
        <begin position="732"/>
        <end position="817"/>
    </location>
</feature>
<evidence type="ECO:0000256" key="2">
    <source>
        <dbReference type="ARBA" id="ARBA00007025"/>
    </source>
</evidence>
<evidence type="ECO:0000313" key="13">
    <source>
        <dbReference type="Proteomes" id="UP001153620"/>
    </source>
</evidence>
<feature type="domain" description="Helicase C-terminal" evidence="11">
    <location>
        <begin position="1308"/>
        <end position="1416"/>
    </location>
</feature>
<dbReference type="Gene3D" id="3.40.50.10810">
    <property type="entry name" value="Tandem AAA-ATPase domain"/>
    <property type="match status" value="1"/>
</dbReference>
<feature type="compositionally biased region" description="Polar residues" evidence="9">
    <location>
        <begin position="613"/>
        <end position="622"/>
    </location>
</feature>
<feature type="region of interest" description="Disordered" evidence="9">
    <location>
        <begin position="2016"/>
        <end position="2056"/>
    </location>
</feature>
<evidence type="ECO:0000256" key="1">
    <source>
        <dbReference type="ARBA" id="ARBA00004123"/>
    </source>
</evidence>
<evidence type="ECO:0000256" key="4">
    <source>
        <dbReference type="ARBA" id="ARBA00022801"/>
    </source>
</evidence>
<evidence type="ECO:0000256" key="9">
    <source>
        <dbReference type="SAM" id="MobiDB-lite"/>
    </source>
</evidence>
<dbReference type="GO" id="GO:0005524">
    <property type="term" value="F:ATP binding"/>
    <property type="evidence" value="ECO:0007669"/>
    <property type="project" value="UniProtKB-KW"/>
</dbReference>
<dbReference type="PANTHER" id="PTHR45797:SF3">
    <property type="entry name" value="TRANSCRIPTIONAL REGULATOR ATRX HOMOLOG"/>
    <property type="match status" value="1"/>
</dbReference>
<dbReference type="InterPro" id="IPR044574">
    <property type="entry name" value="ARIP4-like"/>
</dbReference>
<dbReference type="InterPro" id="IPR014001">
    <property type="entry name" value="Helicase_ATP-bd"/>
</dbReference>
<dbReference type="GO" id="GO:0004386">
    <property type="term" value="F:helicase activity"/>
    <property type="evidence" value="ECO:0007669"/>
    <property type="project" value="UniProtKB-KW"/>
</dbReference>
<comment type="similarity">
    <text evidence="2">Belongs to the SNF2/RAD54 helicase family.</text>
</comment>
<feature type="region of interest" description="Disordered" evidence="9">
    <location>
        <begin position="418"/>
        <end position="717"/>
    </location>
</feature>
<name>A0A9P0NBF6_9DIPT</name>
<feature type="compositionally biased region" description="Basic residues" evidence="9">
    <location>
        <begin position="576"/>
        <end position="585"/>
    </location>
</feature>
<dbReference type="CDD" id="cd18793">
    <property type="entry name" value="SF2_C_SNF"/>
    <property type="match status" value="1"/>
</dbReference>
<dbReference type="GO" id="GO:0016887">
    <property type="term" value="F:ATP hydrolysis activity"/>
    <property type="evidence" value="ECO:0007669"/>
    <property type="project" value="InterPro"/>
</dbReference>
<comment type="subcellular location">
    <subcellularLocation>
        <location evidence="1">Nucleus</location>
    </subcellularLocation>
</comment>
<feature type="compositionally biased region" description="Polar residues" evidence="9">
    <location>
        <begin position="1974"/>
        <end position="2001"/>
    </location>
</feature>
<evidence type="ECO:0000256" key="6">
    <source>
        <dbReference type="ARBA" id="ARBA00022840"/>
    </source>
</evidence>
<feature type="compositionally biased region" description="Polar residues" evidence="9">
    <location>
        <begin position="732"/>
        <end position="747"/>
    </location>
</feature>
<dbReference type="InterPro" id="IPR027417">
    <property type="entry name" value="P-loop_NTPase"/>
</dbReference>
<protein>
    <recommendedName>
        <fullName evidence="14">Transcriptional regulator ATRX</fullName>
    </recommendedName>
</protein>
<evidence type="ECO:0008006" key="14">
    <source>
        <dbReference type="Google" id="ProtNLM"/>
    </source>
</evidence>
<feature type="domain" description="Helicase ATP-binding" evidence="10">
    <location>
        <begin position="865"/>
        <end position="1096"/>
    </location>
</feature>
<feature type="compositionally biased region" description="Basic and acidic residues" evidence="9">
    <location>
        <begin position="749"/>
        <end position="758"/>
    </location>
</feature>
<evidence type="ECO:0000256" key="3">
    <source>
        <dbReference type="ARBA" id="ARBA00022741"/>
    </source>
</evidence>